<dbReference type="EMBL" id="BMAU01021376">
    <property type="protein sequence ID" value="GFY26485.1"/>
    <property type="molecule type" value="Genomic_DNA"/>
</dbReference>
<dbReference type="AlphaFoldDB" id="A0A8X6W1T5"/>
<gene>
    <name evidence="1" type="ORF">TNCV_2878161</name>
</gene>
<dbReference type="Proteomes" id="UP000887159">
    <property type="component" value="Unassembled WGS sequence"/>
</dbReference>
<reference evidence="1" key="1">
    <citation type="submission" date="2020-08" db="EMBL/GenBank/DDBJ databases">
        <title>Multicomponent nature underlies the extraordinary mechanical properties of spider dragline silk.</title>
        <authorList>
            <person name="Kono N."/>
            <person name="Nakamura H."/>
            <person name="Mori M."/>
            <person name="Yoshida Y."/>
            <person name="Ohtoshi R."/>
            <person name="Malay A.D."/>
            <person name="Moran D.A.P."/>
            <person name="Tomita M."/>
            <person name="Numata K."/>
            <person name="Arakawa K."/>
        </authorList>
    </citation>
    <scope>NUCLEOTIDE SEQUENCE</scope>
</reference>
<organism evidence="1 2">
    <name type="scientific">Trichonephila clavipes</name>
    <name type="common">Golden silk orbweaver</name>
    <name type="synonym">Nephila clavipes</name>
    <dbReference type="NCBI Taxonomy" id="2585209"/>
    <lineage>
        <taxon>Eukaryota</taxon>
        <taxon>Metazoa</taxon>
        <taxon>Ecdysozoa</taxon>
        <taxon>Arthropoda</taxon>
        <taxon>Chelicerata</taxon>
        <taxon>Arachnida</taxon>
        <taxon>Araneae</taxon>
        <taxon>Araneomorphae</taxon>
        <taxon>Entelegynae</taxon>
        <taxon>Araneoidea</taxon>
        <taxon>Nephilidae</taxon>
        <taxon>Trichonephila</taxon>
    </lineage>
</organism>
<evidence type="ECO:0000313" key="1">
    <source>
        <dbReference type="EMBL" id="GFY26485.1"/>
    </source>
</evidence>
<protein>
    <submittedName>
        <fullName evidence="1">Uncharacterized protein</fullName>
    </submittedName>
</protein>
<comment type="caution">
    <text evidence="1">The sequence shown here is derived from an EMBL/GenBank/DDBJ whole genome shotgun (WGS) entry which is preliminary data.</text>
</comment>
<proteinExistence type="predicted"/>
<accession>A0A8X6W1T5</accession>
<sequence length="220" mass="25658">MFSNLRHSLSKNCILQNKVLERKTKNTSNLRHSLSKNCILQNKVLERKTKNTSNDSTVHSGCSYKKKLEVLTRFVAKEDYVQSNSFHDRNDRTTLVSTKKDDKQELKRKHTDNELNKKKVRMKLFFDSKTNKRCVQKFRFRNIENAIGTINAMYDYEPLNRNQKQNPKSILGEELSPSHCRITDTCSKSSASVERERLPSFRVSIHVMGIWIKNNPPSPI</sequence>
<keyword evidence="2" id="KW-1185">Reference proteome</keyword>
<name>A0A8X6W1T5_TRICX</name>
<evidence type="ECO:0000313" key="2">
    <source>
        <dbReference type="Proteomes" id="UP000887159"/>
    </source>
</evidence>